<evidence type="ECO:0000256" key="1">
    <source>
        <dbReference type="ARBA" id="ARBA00022741"/>
    </source>
</evidence>
<gene>
    <name evidence="7" type="ORF">A2527_06245</name>
</gene>
<dbReference type="AlphaFoldDB" id="A0A1F6G9Z9"/>
<dbReference type="PANTHER" id="PTHR11070">
    <property type="entry name" value="UVRD / RECB / PCRA DNA HELICASE FAMILY MEMBER"/>
    <property type="match status" value="1"/>
</dbReference>
<feature type="binding site" evidence="5">
    <location>
        <begin position="244"/>
        <end position="251"/>
    </location>
    <ligand>
        <name>ATP</name>
        <dbReference type="ChEBI" id="CHEBI:30616"/>
    </ligand>
</feature>
<evidence type="ECO:0000259" key="6">
    <source>
        <dbReference type="PROSITE" id="PS51198"/>
    </source>
</evidence>
<evidence type="ECO:0000256" key="2">
    <source>
        <dbReference type="ARBA" id="ARBA00022801"/>
    </source>
</evidence>
<dbReference type="GO" id="GO:0003677">
    <property type="term" value="F:DNA binding"/>
    <property type="evidence" value="ECO:0007669"/>
    <property type="project" value="InterPro"/>
</dbReference>
<evidence type="ECO:0000256" key="5">
    <source>
        <dbReference type="PROSITE-ProRule" id="PRU00560"/>
    </source>
</evidence>
<dbReference type="Pfam" id="PF00580">
    <property type="entry name" value="UvrD-helicase"/>
    <property type="match status" value="1"/>
</dbReference>
<dbReference type="PANTHER" id="PTHR11070:SF17">
    <property type="entry name" value="DNA HELICASE IV"/>
    <property type="match status" value="1"/>
</dbReference>
<dbReference type="InterPro" id="IPR027417">
    <property type="entry name" value="P-loop_NTPase"/>
</dbReference>
<dbReference type="InterPro" id="IPR014016">
    <property type="entry name" value="UvrD-like_ATP-bd"/>
</dbReference>
<dbReference type="Pfam" id="PF13538">
    <property type="entry name" value="UvrD_C_2"/>
    <property type="match status" value="1"/>
</dbReference>
<name>A0A1F6G9Z9_9PROT</name>
<dbReference type="InterPro" id="IPR027785">
    <property type="entry name" value="UvrD-like_helicase_C"/>
</dbReference>
<dbReference type="GO" id="GO:0016787">
    <property type="term" value="F:hydrolase activity"/>
    <property type="evidence" value="ECO:0007669"/>
    <property type="project" value="UniProtKB-UniRule"/>
</dbReference>
<keyword evidence="1 5" id="KW-0547">Nucleotide-binding</keyword>
<dbReference type="GO" id="GO:0005524">
    <property type="term" value="F:ATP binding"/>
    <property type="evidence" value="ECO:0007669"/>
    <property type="project" value="UniProtKB-UniRule"/>
</dbReference>
<dbReference type="SUPFAM" id="SSF52540">
    <property type="entry name" value="P-loop containing nucleoside triphosphate hydrolases"/>
    <property type="match status" value="1"/>
</dbReference>
<dbReference type="GO" id="GO:0005829">
    <property type="term" value="C:cytosol"/>
    <property type="evidence" value="ECO:0007669"/>
    <property type="project" value="TreeGrafter"/>
</dbReference>
<comment type="caution">
    <text evidence="7">The sequence shown here is derived from an EMBL/GenBank/DDBJ whole genome shotgun (WGS) entry which is preliminary data.</text>
</comment>
<dbReference type="Gene3D" id="3.40.50.300">
    <property type="entry name" value="P-loop containing nucleotide triphosphate hydrolases"/>
    <property type="match status" value="2"/>
</dbReference>
<keyword evidence="3 5" id="KW-0347">Helicase</keyword>
<keyword evidence="4 5" id="KW-0067">ATP-binding</keyword>
<dbReference type="GO" id="GO:0043138">
    <property type="term" value="F:3'-5' DNA helicase activity"/>
    <property type="evidence" value="ECO:0007669"/>
    <property type="project" value="TreeGrafter"/>
</dbReference>
<dbReference type="Proteomes" id="UP000178449">
    <property type="component" value="Unassembled WGS sequence"/>
</dbReference>
<evidence type="ECO:0000313" key="7">
    <source>
        <dbReference type="EMBL" id="OGG94936.1"/>
    </source>
</evidence>
<accession>A0A1F6G9Z9</accession>
<protein>
    <recommendedName>
        <fullName evidence="6">UvrD-like helicase ATP-binding domain-containing protein</fullName>
    </recommendedName>
</protein>
<keyword evidence="2 5" id="KW-0378">Hydrolase</keyword>
<dbReference type="STRING" id="1817772.A2527_06245"/>
<evidence type="ECO:0000256" key="3">
    <source>
        <dbReference type="ARBA" id="ARBA00022806"/>
    </source>
</evidence>
<feature type="domain" description="UvrD-like helicase ATP-binding" evidence="6">
    <location>
        <begin position="223"/>
        <end position="588"/>
    </location>
</feature>
<proteinExistence type="predicted"/>
<evidence type="ECO:0000313" key="8">
    <source>
        <dbReference type="Proteomes" id="UP000178449"/>
    </source>
</evidence>
<dbReference type="PROSITE" id="PS51198">
    <property type="entry name" value="UVRD_HELICASE_ATP_BIND"/>
    <property type="match status" value="1"/>
</dbReference>
<dbReference type="InterPro" id="IPR000212">
    <property type="entry name" value="DNA_helicase_UvrD/REP"/>
</dbReference>
<sequence length="751" mass="84800">MSELTPQERAIIKEEESRLAKLQGLSRSQSYAGNREALLRQTIELRESLNDANEDDLPHLTEQINHLMNLVNQSDQADAVGFNPKNPYFARLILEEENRKLDLYIGTQVFSERAAGLQIVDWKASPIASLYFRYQQGEEYEEEIGGRTAEGEIKLKRHLKVEEGELVLIEEEGLALHKEPDGTWGRGRAAHFRLGGGSGQASRAERAVTEGRGHRLLPEITALIDPAQFELITQPDSGILAIQGTAGSGKTTVALHRAAWLHQKDPKKFAPEKIMVMVFNRALARYIGLLLPSLGTDGVNIEHFDHWAGEHRQKLYSGLFPKGHSQETPVAVIRLKKHPRLLKLIEDFANNKKANLDQTLAELVKAKSLGTLIPNALASLSFVDQITALRDWVRGQGRLGGQTFAYSGEVKALLSELLEQQSLELEGNKKQITLELYDEFFSDFEGLRQAFSGLEELGPERLEEAINWIKRGWVARQEGSITEEDAEPDTLLDYEDDPILLYFWVLFAGPIEKQKYAHLLIDEAQDLSLVEHKLLLSLAKDPKCVTYAGDHHQQMIQYNNFQSWDWLFDQLGLPGQKISNLKVSYRATQEIMEFAMGILGKLAEDVTIRAIKNGPAVELHRFAHQGELARALAENLKDLVLNERNASVALITLNQKKAKEYYDILYQMEIPGLRLIDDQNFSFTAGIDITDVTQVKGLEFDYVVLLDVDAVDYPENSYHQYLLHIGATRAAYQLWLMSYKEPSLLLPASMR</sequence>
<evidence type="ECO:0000256" key="4">
    <source>
        <dbReference type="ARBA" id="ARBA00022840"/>
    </source>
</evidence>
<dbReference type="EMBL" id="MFNE01000030">
    <property type="protein sequence ID" value="OGG94936.1"/>
    <property type="molecule type" value="Genomic_DNA"/>
</dbReference>
<organism evidence="7 8">
    <name type="scientific">Candidatus Lambdaproteobacteria bacterium RIFOXYD2_FULL_50_16</name>
    <dbReference type="NCBI Taxonomy" id="1817772"/>
    <lineage>
        <taxon>Bacteria</taxon>
        <taxon>Pseudomonadati</taxon>
        <taxon>Pseudomonadota</taxon>
        <taxon>Candidatus Lambdaproteobacteria</taxon>
    </lineage>
</organism>
<dbReference type="GO" id="GO:0000725">
    <property type="term" value="P:recombinational repair"/>
    <property type="evidence" value="ECO:0007669"/>
    <property type="project" value="TreeGrafter"/>
</dbReference>
<reference evidence="7 8" key="1">
    <citation type="journal article" date="2016" name="Nat. Commun.">
        <title>Thousands of microbial genomes shed light on interconnected biogeochemical processes in an aquifer system.</title>
        <authorList>
            <person name="Anantharaman K."/>
            <person name="Brown C.T."/>
            <person name="Hug L.A."/>
            <person name="Sharon I."/>
            <person name="Castelle C.J."/>
            <person name="Probst A.J."/>
            <person name="Thomas B.C."/>
            <person name="Singh A."/>
            <person name="Wilkins M.J."/>
            <person name="Karaoz U."/>
            <person name="Brodie E.L."/>
            <person name="Williams K.H."/>
            <person name="Hubbard S.S."/>
            <person name="Banfield J.F."/>
        </authorList>
    </citation>
    <scope>NUCLEOTIDE SEQUENCE [LARGE SCALE GENOMIC DNA]</scope>
</reference>